<dbReference type="InterPro" id="IPR020886">
    <property type="entry name" value="MTH_967-like"/>
</dbReference>
<dbReference type="Pfam" id="PF01381">
    <property type="entry name" value="HTH_3"/>
    <property type="match status" value="1"/>
</dbReference>
<proteinExistence type="inferred from homology"/>
<dbReference type="GO" id="GO:0003677">
    <property type="term" value="F:DNA binding"/>
    <property type="evidence" value="ECO:0007669"/>
    <property type="project" value="UniProtKB-KW"/>
</dbReference>
<keyword evidence="7" id="KW-1185">Reference proteome</keyword>
<dbReference type="PROSITE" id="PS50943">
    <property type="entry name" value="HTH_CROC1"/>
    <property type="match status" value="1"/>
</dbReference>
<reference evidence="6 7" key="1">
    <citation type="submission" date="2018-07" db="EMBL/GenBank/DDBJ databases">
        <title>Genomic Encyclopedia of Type Strains, Phase IV (KMG-IV): sequencing the most valuable type-strain genomes for metagenomic binning, comparative biology and taxonomic classification.</title>
        <authorList>
            <person name="Goeker M."/>
        </authorList>
    </citation>
    <scope>NUCLEOTIDE SEQUENCE [LARGE SCALE GENOMIC DNA]</scope>
    <source>
        <strain evidence="6 7">DSM 7466</strain>
    </source>
</reference>
<dbReference type="NCBIfam" id="NF003162">
    <property type="entry name" value="PRK04140.1"/>
    <property type="match status" value="1"/>
</dbReference>
<evidence type="ECO:0000259" key="5">
    <source>
        <dbReference type="PROSITE" id="PS50943"/>
    </source>
</evidence>
<sequence length="311" mass="35297">MDGSVKREHVLREIHELLASNGFETSHIYERSCFDLMARRKLLLLLLKVLVNIDGINSLQAHEIRTLAHTFLASPIIIGVRSKTEPLEEDVVYERHGIPAVAPETFRNMVVDGEYPEIIADRGGYYVHIDGKTLREVREEYNLSLKDLADLAHVSRKTIYKYENGLARASPETAMILEEILNIRITLSIDIFGVPERDEIEIKPSGRLADIGFGMIETHKTPFDAVAKEIRFDNTVITNLEKQRDSRTLRRMAVPLKDLSLVSGSESVFIIDNPRISENIEGIPVIKSWEIGEMESSKEFLKVIAERKTCS</sequence>
<dbReference type="HAMAP" id="MF_00584">
    <property type="entry name" value="HTH_type_cro_C1"/>
    <property type="match status" value="1"/>
</dbReference>
<dbReference type="SMART" id="SM00530">
    <property type="entry name" value="HTH_XRE"/>
    <property type="match status" value="1"/>
</dbReference>
<keyword evidence="3 4" id="KW-0804">Transcription</keyword>
<evidence type="ECO:0000313" key="7">
    <source>
        <dbReference type="Proteomes" id="UP000256864"/>
    </source>
</evidence>
<evidence type="ECO:0000256" key="4">
    <source>
        <dbReference type="HAMAP-Rule" id="MF_00584"/>
    </source>
</evidence>
<evidence type="ECO:0000313" key="6">
    <source>
        <dbReference type="EMBL" id="REE28390.1"/>
    </source>
</evidence>
<dbReference type="Gene3D" id="1.10.260.40">
    <property type="entry name" value="lambda repressor-like DNA-binding domains"/>
    <property type="match status" value="1"/>
</dbReference>
<dbReference type="CDD" id="cd00093">
    <property type="entry name" value="HTH_XRE"/>
    <property type="match status" value="1"/>
</dbReference>
<dbReference type="InterPro" id="IPR001387">
    <property type="entry name" value="Cro/C1-type_HTH"/>
</dbReference>
<comment type="caution">
    <text evidence="6">The sequence shown here is derived from an EMBL/GenBank/DDBJ whole genome shotgun (WGS) entry which is preliminary data.</text>
</comment>
<dbReference type="GO" id="GO:0003700">
    <property type="term" value="F:DNA-binding transcription factor activity"/>
    <property type="evidence" value="ECO:0007669"/>
    <property type="project" value="UniProtKB-UniRule"/>
</dbReference>
<evidence type="ECO:0000256" key="3">
    <source>
        <dbReference type="ARBA" id="ARBA00023163"/>
    </source>
</evidence>
<dbReference type="Proteomes" id="UP000256864">
    <property type="component" value="Unassembled WGS sequence"/>
</dbReference>
<name>A0A371NEI7_9EURY</name>
<gene>
    <name evidence="6" type="ORF">C7452_0399</name>
</gene>
<dbReference type="EMBL" id="QREL01000001">
    <property type="protein sequence ID" value="REE28390.1"/>
    <property type="molecule type" value="Genomic_DNA"/>
</dbReference>
<dbReference type="AlphaFoldDB" id="A0A371NEI7"/>
<accession>A0A371NEI7</accession>
<feature type="domain" description="HTH cro/C1-type" evidence="5">
    <location>
        <begin position="134"/>
        <end position="192"/>
    </location>
</feature>
<dbReference type="RefSeq" id="WP_115892069.1">
    <property type="nucleotide sequence ID" value="NZ_QREL01000001.1"/>
</dbReference>
<protein>
    <recommendedName>
        <fullName evidence="4">Putative HTH-type transcriptional regulatory protein C7452_0399</fullName>
    </recommendedName>
</protein>
<dbReference type="Pfam" id="PF26553">
    <property type="entry name" value="PDDEXK_19"/>
    <property type="match status" value="1"/>
</dbReference>
<evidence type="ECO:0000256" key="2">
    <source>
        <dbReference type="ARBA" id="ARBA00023125"/>
    </source>
</evidence>
<evidence type="ECO:0000256" key="1">
    <source>
        <dbReference type="ARBA" id="ARBA00023015"/>
    </source>
</evidence>
<keyword evidence="1 4" id="KW-0805">Transcription regulation</keyword>
<dbReference type="InterPro" id="IPR010982">
    <property type="entry name" value="Lambda_DNA-bd_dom_sf"/>
</dbReference>
<dbReference type="InterPro" id="IPR059051">
    <property type="entry name" value="MTH_967_PDDEXK"/>
</dbReference>
<keyword evidence="2 4" id="KW-0238">DNA-binding</keyword>
<organism evidence="6 7">
    <name type="scientific">Methanothermobacter defluvii</name>
    <dbReference type="NCBI Taxonomy" id="49339"/>
    <lineage>
        <taxon>Archaea</taxon>
        <taxon>Methanobacteriati</taxon>
        <taxon>Methanobacteriota</taxon>
        <taxon>Methanomada group</taxon>
        <taxon>Methanobacteria</taxon>
        <taxon>Methanobacteriales</taxon>
        <taxon>Methanobacteriaceae</taxon>
        <taxon>Methanothermobacter</taxon>
    </lineage>
</organism>
<dbReference type="SUPFAM" id="SSF47413">
    <property type="entry name" value="lambda repressor-like DNA-binding domains"/>
    <property type="match status" value="1"/>
</dbReference>